<reference evidence="2 3" key="1">
    <citation type="submission" date="2019-04" db="EMBL/GenBank/DDBJ databases">
        <title>Comparative genomics and transcriptomics to analyze fruiting body development in filamentous ascomycetes.</title>
        <authorList>
            <consortium name="DOE Joint Genome Institute"/>
            <person name="Lutkenhaus R."/>
            <person name="Traeger S."/>
            <person name="Breuer J."/>
            <person name="Kuo A."/>
            <person name="Lipzen A."/>
            <person name="Pangilinan J."/>
            <person name="Dilworth D."/>
            <person name="Sandor L."/>
            <person name="Poggeler S."/>
            <person name="Barry K."/>
            <person name="Grigoriev I.V."/>
            <person name="Nowrousian M."/>
        </authorList>
    </citation>
    <scope>NUCLEOTIDE SEQUENCE [LARGE SCALE GENOMIC DNA]</scope>
    <source>
        <strain evidence="2 3">CBS 389.68</strain>
    </source>
</reference>
<evidence type="ECO:0000313" key="2">
    <source>
        <dbReference type="EMBL" id="TGZ81066.1"/>
    </source>
</evidence>
<name>A0A4S2MWY2_9PEZI</name>
<keyword evidence="1" id="KW-1133">Transmembrane helix</keyword>
<protein>
    <submittedName>
        <fullName evidence="2">Uncharacterized protein</fullName>
    </submittedName>
</protein>
<feature type="transmembrane region" description="Helical" evidence="1">
    <location>
        <begin position="51"/>
        <end position="68"/>
    </location>
</feature>
<evidence type="ECO:0000256" key="1">
    <source>
        <dbReference type="SAM" id="Phobius"/>
    </source>
</evidence>
<dbReference type="AlphaFoldDB" id="A0A4S2MWY2"/>
<gene>
    <name evidence="2" type="ORF">EX30DRAFT_341040</name>
</gene>
<feature type="transmembrane region" description="Helical" evidence="1">
    <location>
        <begin position="113"/>
        <end position="131"/>
    </location>
</feature>
<keyword evidence="3" id="KW-1185">Reference proteome</keyword>
<feature type="transmembrane region" description="Helical" evidence="1">
    <location>
        <begin position="151"/>
        <end position="167"/>
    </location>
</feature>
<sequence>MSQLRSRVGRVFNHHDDEDDPTIPSGVLDVDEQDHIIETLRKEDLERTQRACRLVSIVIVLPFPYFLVRFLLSPSWFEFWCMLFIAGAYITGPGPDAASLGRKDVSVLLVRSGYLNLISVTAVSLYYWAFWWRGTESQVPERRFDWSGEDHQVLIVPLVISVLSFISRRHLVPTDLKDLVSSKYEYLGA</sequence>
<proteinExistence type="predicted"/>
<evidence type="ECO:0000313" key="3">
    <source>
        <dbReference type="Proteomes" id="UP000298138"/>
    </source>
</evidence>
<accession>A0A4S2MWY2</accession>
<dbReference type="InParanoid" id="A0A4S2MWY2"/>
<organism evidence="2 3">
    <name type="scientific">Ascodesmis nigricans</name>
    <dbReference type="NCBI Taxonomy" id="341454"/>
    <lineage>
        <taxon>Eukaryota</taxon>
        <taxon>Fungi</taxon>
        <taxon>Dikarya</taxon>
        <taxon>Ascomycota</taxon>
        <taxon>Pezizomycotina</taxon>
        <taxon>Pezizomycetes</taxon>
        <taxon>Pezizales</taxon>
        <taxon>Ascodesmidaceae</taxon>
        <taxon>Ascodesmis</taxon>
    </lineage>
</organism>
<dbReference type="Proteomes" id="UP000298138">
    <property type="component" value="Unassembled WGS sequence"/>
</dbReference>
<dbReference type="EMBL" id="ML220121">
    <property type="protein sequence ID" value="TGZ81066.1"/>
    <property type="molecule type" value="Genomic_DNA"/>
</dbReference>
<keyword evidence="1" id="KW-0472">Membrane</keyword>
<keyword evidence="1" id="KW-0812">Transmembrane</keyword>